<dbReference type="RefSeq" id="WP_136063498.1">
    <property type="nucleotide sequence ID" value="NZ_CAAHFH010000002.1"/>
</dbReference>
<proteinExistence type="predicted"/>
<feature type="signal peptide" evidence="1">
    <location>
        <begin position="1"/>
        <end position="20"/>
    </location>
</feature>
<gene>
    <name evidence="2" type="ORF">SCARR_04169</name>
</gene>
<organism evidence="2 3">
    <name type="scientific">Pontiella sulfatireligans</name>
    <dbReference type="NCBI Taxonomy" id="2750658"/>
    <lineage>
        <taxon>Bacteria</taxon>
        <taxon>Pseudomonadati</taxon>
        <taxon>Kiritimatiellota</taxon>
        <taxon>Kiritimatiellia</taxon>
        <taxon>Kiritimatiellales</taxon>
        <taxon>Pontiellaceae</taxon>
        <taxon>Pontiella</taxon>
    </lineage>
</organism>
<evidence type="ECO:0000256" key="1">
    <source>
        <dbReference type="SAM" id="SignalP"/>
    </source>
</evidence>
<keyword evidence="1" id="KW-0732">Signal</keyword>
<evidence type="ECO:0000313" key="2">
    <source>
        <dbReference type="EMBL" id="VGO22088.1"/>
    </source>
</evidence>
<sequence>MKRNISMALAVLALCGGAQAELLIGWDGGLTGSSAKNVEGITGNLWGGSLYTVNTSAGSEDGTFGPTETGASTDLTAYEIRTVVPGSTDTLGIQIINGTGQDLTLDKLVFDYANYWGGAPSTLTISYAYGALTGIANGTVIKTFSDIGTNGGLKGDYTDYEVSLAGLADFVLADGEKATFNLVGSDANAGSISGAFDNLGFTGTVVPEPQTLSLLTVMASGLFGLRRIFIL</sequence>
<feature type="chain" id="PRO_5025539744" description="PEP-CTERM protein-sorting domain-containing protein" evidence="1">
    <location>
        <begin position="21"/>
        <end position="231"/>
    </location>
</feature>
<accession>A0A6C2UPF8</accession>
<dbReference type="Proteomes" id="UP000346198">
    <property type="component" value="Unassembled WGS sequence"/>
</dbReference>
<evidence type="ECO:0000313" key="3">
    <source>
        <dbReference type="Proteomes" id="UP000346198"/>
    </source>
</evidence>
<keyword evidence="3" id="KW-1185">Reference proteome</keyword>
<dbReference type="AlphaFoldDB" id="A0A6C2UPF8"/>
<name>A0A6C2UPF8_9BACT</name>
<reference evidence="2 3" key="1">
    <citation type="submission" date="2019-04" db="EMBL/GenBank/DDBJ databases">
        <authorList>
            <person name="Van Vliet M D."/>
        </authorList>
    </citation>
    <scope>NUCLEOTIDE SEQUENCE [LARGE SCALE GENOMIC DNA]</scope>
    <source>
        <strain evidence="2 3">F21</strain>
    </source>
</reference>
<dbReference type="EMBL" id="CAAHFH010000002">
    <property type="protein sequence ID" value="VGO22088.1"/>
    <property type="molecule type" value="Genomic_DNA"/>
</dbReference>
<protein>
    <recommendedName>
        <fullName evidence="4">PEP-CTERM protein-sorting domain-containing protein</fullName>
    </recommendedName>
</protein>
<evidence type="ECO:0008006" key="4">
    <source>
        <dbReference type="Google" id="ProtNLM"/>
    </source>
</evidence>